<dbReference type="RefSeq" id="WP_071083302.1">
    <property type="nucleotide sequence ID" value="NZ_MBLM01000059.1"/>
</dbReference>
<protein>
    <submittedName>
        <fullName evidence="1">Uncharacterized protein</fullName>
    </submittedName>
</protein>
<gene>
    <name evidence="1" type="ORF">CC117_33315</name>
</gene>
<evidence type="ECO:0000313" key="1">
    <source>
        <dbReference type="EMBL" id="OHV41045.1"/>
    </source>
</evidence>
<dbReference type="EMBL" id="MBLM01000059">
    <property type="protein sequence ID" value="OHV41045.1"/>
    <property type="molecule type" value="Genomic_DNA"/>
</dbReference>
<keyword evidence="2" id="KW-1185">Reference proteome</keyword>
<reference evidence="2" key="1">
    <citation type="submission" date="2016-07" db="EMBL/GenBank/DDBJ databases">
        <title>Sequence Frankia sp. strain CcI1.17.</title>
        <authorList>
            <person name="Ghodhbane-Gtari F."/>
            <person name="Swanson E."/>
            <person name="Gueddou A."/>
            <person name="Morris K."/>
            <person name="Hezbri K."/>
            <person name="Ktari A."/>
            <person name="Nouioui I."/>
            <person name="Abebe-Akele F."/>
            <person name="Simpson S."/>
            <person name="Thomas K."/>
            <person name="Gtari M."/>
            <person name="Tisa L.S."/>
            <person name="Hurst S."/>
        </authorList>
    </citation>
    <scope>NUCLEOTIDE SEQUENCE [LARGE SCALE GENOMIC DNA]</scope>
    <source>
        <strain evidence="2">Cc1.17</strain>
    </source>
</reference>
<proteinExistence type="predicted"/>
<dbReference type="OrthoDB" id="9895055at2"/>
<organism evidence="1 2">
    <name type="scientific">Parafrankia colletiae</name>
    <dbReference type="NCBI Taxonomy" id="573497"/>
    <lineage>
        <taxon>Bacteria</taxon>
        <taxon>Bacillati</taxon>
        <taxon>Actinomycetota</taxon>
        <taxon>Actinomycetes</taxon>
        <taxon>Frankiales</taxon>
        <taxon>Frankiaceae</taxon>
        <taxon>Parafrankia</taxon>
    </lineage>
</organism>
<evidence type="ECO:0000313" key="2">
    <source>
        <dbReference type="Proteomes" id="UP000179627"/>
    </source>
</evidence>
<name>A0A1S1R6C1_9ACTN</name>
<sequence>MDGRALLAGIDLDDLPYDRALNVITALAVDDQMPRWSAETKKGLEVYDRRRVRAELLESLGGATPGLAPAATARERAAQRWNPDTWGTLPEHQAGQRAVMAMVGGL</sequence>
<comment type="caution">
    <text evidence="1">The sequence shown here is derived from an EMBL/GenBank/DDBJ whole genome shotgun (WGS) entry which is preliminary data.</text>
</comment>
<accession>A0A1S1R6C1</accession>
<dbReference type="AlphaFoldDB" id="A0A1S1R6C1"/>
<dbReference type="Proteomes" id="UP000179627">
    <property type="component" value="Unassembled WGS sequence"/>
</dbReference>